<accession>A0A841J5U5</accession>
<name>A0A841J5U5_9SPHN</name>
<dbReference type="CDD" id="cd16321">
    <property type="entry name" value="MraZ_C"/>
    <property type="match status" value="1"/>
</dbReference>
<keyword evidence="2" id="KW-1185">Reference proteome</keyword>
<dbReference type="RefSeq" id="WP_184078595.1">
    <property type="nucleotide sequence ID" value="NZ_JACIJP010000001.1"/>
</dbReference>
<evidence type="ECO:0000313" key="1">
    <source>
        <dbReference type="EMBL" id="MBB6123591.1"/>
    </source>
</evidence>
<reference evidence="1 2" key="1">
    <citation type="submission" date="2020-08" db="EMBL/GenBank/DDBJ databases">
        <title>Genomic Encyclopedia of Type Strains, Phase IV (KMG-IV): sequencing the most valuable type-strain genomes for metagenomic binning, comparative biology and taxonomic classification.</title>
        <authorList>
            <person name="Goeker M."/>
        </authorList>
    </citation>
    <scope>NUCLEOTIDE SEQUENCE [LARGE SCALE GENOMIC DNA]</scope>
    <source>
        <strain evidence="1 2">DSM 102255</strain>
    </source>
</reference>
<dbReference type="Proteomes" id="UP000552700">
    <property type="component" value="Unassembled WGS sequence"/>
</dbReference>
<proteinExistence type="predicted"/>
<dbReference type="InterPro" id="IPR035644">
    <property type="entry name" value="MraZ_C"/>
</dbReference>
<gene>
    <name evidence="1" type="ORF">FHS92_001298</name>
</gene>
<comment type="caution">
    <text evidence="1">The sequence shown here is derived from an EMBL/GenBank/DDBJ whole genome shotgun (WGS) entry which is preliminary data.</text>
</comment>
<dbReference type="InterPro" id="IPR038619">
    <property type="entry name" value="MraZ_sf"/>
</dbReference>
<dbReference type="InterPro" id="IPR037914">
    <property type="entry name" value="SpoVT-AbrB_sf"/>
</dbReference>
<dbReference type="SUPFAM" id="SSF89447">
    <property type="entry name" value="AbrB/MazE/MraZ-like"/>
    <property type="match status" value="1"/>
</dbReference>
<protein>
    <submittedName>
        <fullName evidence="1">MraZ protein</fullName>
    </submittedName>
</protein>
<organism evidence="1 2">
    <name type="scientific">Sphingobium subterraneum</name>
    <dbReference type="NCBI Taxonomy" id="627688"/>
    <lineage>
        <taxon>Bacteria</taxon>
        <taxon>Pseudomonadati</taxon>
        <taxon>Pseudomonadota</taxon>
        <taxon>Alphaproteobacteria</taxon>
        <taxon>Sphingomonadales</taxon>
        <taxon>Sphingomonadaceae</taxon>
        <taxon>Sphingobium</taxon>
    </lineage>
</organism>
<sequence>MAEGIIYSGSAISVADSKGRFVLPLDMRKLLKHSSGDTRLCLSIHSSLKCAVGFGLSHKQWLEDEVVEMERAARDNGVAFDGDAERERRFADVEDLNFDDGGRFFLPADIKRLIGIEDVIVFSGVSRYIQMWEPKTLLASDGRSPRLRAKVEAFLEERAAEGKA</sequence>
<dbReference type="EMBL" id="JACIJP010000001">
    <property type="protein sequence ID" value="MBB6123591.1"/>
    <property type="molecule type" value="Genomic_DNA"/>
</dbReference>
<dbReference type="AlphaFoldDB" id="A0A841J5U5"/>
<evidence type="ECO:0000313" key="2">
    <source>
        <dbReference type="Proteomes" id="UP000552700"/>
    </source>
</evidence>
<dbReference type="Gene3D" id="3.40.1550.20">
    <property type="entry name" value="Transcriptional regulator MraZ domain"/>
    <property type="match status" value="1"/>
</dbReference>